<feature type="binding site" evidence="6">
    <location>
        <begin position="101"/>
        <end position="108"/>
    </location>
    <ligand>
        <name>ATP</name>
        <dbReference type="ChEBI" id="CHEBI:30616"/>
    </ligand>
</feature>
<dbReference type="AlphaFoldDB" id="A0A2C6LGZ2"/>
<name>A0A2C6LGZ2_9APIC</name>
<dbReference type="GO" id="GO:0008017">
    <property type="term" value="F:microtubule binding"/>
    <property type="evidence" value="ECO:0007669"/>
    <property type="project" value="InterPro"/>
</dbReference>
<accession>A0A2C6LGZ2</accession>
<dbReference type="GeneID" id="94423858"/>
<evidence type="ECO:0000256" key="7">
    <source>
        <dbReference type="RuleBase" id="RU000394"/>
    </source>
</evidence>
<evidence type="ECO:0000313" key="10">
    <source>
        <dbReference type="EMBL" id="PHJ25723.1"/>
    </source>
</evidence>
<feature type="domain" description="Kinesin motor" evidence="9">
    <location>
        <begin position="7"/>
        <end position="346"/>
    </location>
</feature>
<keyword evidence="5 6" id="KW-0505">Motor protein</keyword>
<dbReference type="EMBL" id="MIGC01000174">
    <property type="protein sequence ID" value="PHJ25723.1"/>
    <property type="molecule type" value="Genomic_DNA"/>
</dbReference>
<dbReference type="PROSITE" id="PS50067">
    <property type="entry name" value="KINESIN_MOTOR_2"/>
    <property type="match status" value="1"/>
</dbReference>
<dbReference type="OrthoDB" id="3176171at2759"/>
<feature type="coiled-coil region" evidence="8">
    <location>
        <begin position="361"/>
        <end position="414"/>
    </location>
</feature>
<reference evidence="10 11" key="1">
    <citation type="journal article" date="2017" name="Int. J. Parasitol.">
        <title>The genome of the protozoan parasite Cystoisospora suis and a reverse vaccinology approach to identify vaccine candidates.</title>
        <authorList>
            <person name="Palmieri N."/>
            <person name="Shrestha A."/>
            <person name="Ruttkowski B."/>
            <person name="Beck T."/>
            <person name="Vogl C."/>
            <person name="Tomley F."/>
            <person name="Blake D.P."/>
            <person name="Joachim A."/>
        </authorList>
    </citation>
    <scope>NUCLEOTIDE SEQUENCE [LARGE SCALE GENOMIC DNA]</scope>
    <source>
        <strain evidence="10 11">Wien I</strain>
    </source>
</reference>
<dbReference type="GO" id="GO:0007018">
    <property type="term" value="P:microtubule-based movement"/>
    <property type="evidence" value="ECO:0007669"/>
    <property type="project" value="InterPro"/>
</dbReference>
<comment type="caution">
    <text evidence="10">The sequence shown here is derived from an EMBL/GenBank/DDBJ whole genome shotgun (WGS) entry which is preliminary data.</text>
</comment>
<dbReference type="GO" id="GO:0005874">
    <property type="term" value="C:microtubule"/>
    <property type="evidence" value="ECO:0007669"/>
    <property type="project" value="UniProtKB-KW"/>
</dbReference>
<organism evidence="10 11">
    <name type="scientific">Cystoisospora suis</name>
    <dbReference type="NCBI Taxonomy" id="483139"/>
    <lineage>
        <taxon>Eukaryota</taxon>
        <taxon>Sar</taxon>
        <taxon>Alveolata</taxon>
        <taxon>Apicomplexa</taxon>
        <taxon>Conoidasida</taxon>
        <taxon>Coccidia</taxon>
        <taxon>Eucoccidiorida</taxon>
        <taxon>Eimeriorina</taxon>
        <taxon>Sarcocystidae</taxon>
        <taxon>Cystoisospora</taxon>
    </lineage>
</organism>
<evidence type="ECO:0000256" key="4">
    <source>
        <dbReference type="ARBA" id="ARBA00023054"/>
    </source>
</evidence>
<dbReference type="FunFam" id="3.40.850.10:FF:000056">
    <property type="entry name" value="Kinesin-like protein"/>
    <property type="match status" value="1"/>
</dbReference>
<evidence type="ECO:0000256" key="3">
    <source>
        <dbReference type="ARBA" id="ARBA00022840"/>
    </source>
</evidence>
<dbReference type="RefSeq" id="XP_067927369.1">
    <property type="nucleotide sequence ID" value="XM_068060647.1"/>
</dbReference>
<evidence type="ECO:0000259" key="9">
    <source>
        <dbReference type="PROSITE" id="PS50067"/>
    </source>
</evidence>
<dbReference type="InterPro" id="IPR027417">
    <property type="entry name" value="P-loop_NTPase"/>
</dbReference>
<dbReference type="Proteomes" id="UP000221165">
    <property type="component" value="Unassembled WGS sequence"/>
</dbReference>
<comment type="similarity">
    <text evidence="6 7">Belongs to the TRAFAC class myosin-kinesin ATPase superfamily. Kinesin family.</text>
</comment>
<dbReference type="PRINTS" id="PR00380">
    <property type="entry name" value="KINESINHEAVY"/>
</dbReference>
<dbReference type="GO" id="GO:0003777">
    <property type="term" value="F:microtubule motor activity"/>
    <property type="evidence" value="ECO:0007669"/>
    <property type="project" value="InterPro"/>
</dbReference>
<evidence type="ECO:0000313" key="11">
    <source>
        <dbReference type="Proteomes" id="UP000221165"/>
    </source>
</evidence>
<dbReference type="PANTHER" id="PTHR47968">
    <property type="entry name" value="CENTROMERE PROTEIN E"/>
    <property type="match status" value="1"/>
</dbReference>
<dbReference type="InterPro" id="IPR001752">
    <property type="entry name" value="Kinesin_motor_dom"/>
</dbReference>
<dbReference type="CDD" id="cd01370">
    <property type="entry name" value="KISc_KIP3_like"/>
    <property type="match status" value="1"/>
</dbReference>
<dbReference type="SMART" id="SM00129">
    <property type="entry name" value="KISc"/>
    <property type="match status" value="1"/>
</dbReference>
<evidence type="ECO:0000256" key="8">
    <source>
        <dbReference type="SAM" id="Coils"/>
    </source>
</evidence>
<dbReference type="PANTHER" id="PTHR47968:SF13">
    <property type="entry name" value="KINESIN-LIKE PROTEIN KIF19 ISOFORM X1"/>
    <property type="match status" value="1"/>
</dbReference>
<proteinExistence type="inferred from homology"/>
<dbReference type="InterPro" id="IPR036961">
    <property type="entry name" value="Kinesin_motor_dom_sf"/>
</dbReference>
<dbReference type="Gene3D" id="3.40.850.10">
    <property type="entry name" value="Kinesin motor domain"/>
    <property type="match status" value="1"/>
</dbReference>
<evidence type="ECO:0000256" key="5">
    <source>
        <dbReference type="ARBA" id="ARBA00023175"/>
    </source>
</evidence>
<sequence>MKQGQSNILVAVRVRPLLPKEVQAGCRQIVRVLDNRVVLLLDPGPSSQDDVLRLKRSREKRYAFDYAFDEQTDQRCVYANTTKFLIDGVIQGYNATAFAYGATGAGKTHTMLGSYQEPGVMVYTLKDLFARIEEQAENKDFTVKCSFFEIYNENVRDLLDARNDNCDIREDPCKGISIAGIREIHVQTAAEILDLLQTGNKNRTQEATDANLTSSRSHAALQVTVTETDRVQGISARFTTGKLSMVDLAGSERASQTNNSGMRMVEGANINRSLLALGNVINALSDKRRASRNNFVPYRDSKLTRLLKDSLGGSCRTVMIANVSPCHTQFEDTHNTLKYANRAKSVKTVAKRNILNVKYHLEKYNHIIEGLQAEVNVLRAKLASAAVPAPNRKKERLENVLQGNLTAYQKLQQDVLEAAPPQDDLHALVRLVKQMDSLLQSNNQLQVSSVSDTRLSSATAVQSLSNHDYHIHGISGVASDDAAAVSAGGCEEFEVTSPLDHGAPLKSGFQ</sequence>
<keyword evidence="3 6" id="KW-0067">ATP-binding</keyword>
<keyword evidence="2 6" id="KW-0547">Nucleotide-binding</keyword>
<keyword evidence="4 8" id="KW-0175">Coiled coil</keyword>
<evidence type="ECO:0000256" key="6">
    <source>
        <dbReference type="PROSITE-ProRule" id="PRU00283"/>
    </source>
</evidence>
<dbReference type="SUPFAM" id="SSF52540">
    <property type="entry name" value="P-loop containing nucleoside triphosphate hydrolases"/>
    <property type="match status" value="1"/>
</dbReference>
<evidence type="ECO:0000256" key="1">
    <source>
        <dbReference type="ARBA" id="ARBA00022701"/>
    </source>
</evidence>
<dbReference type="InterPro" id="IPR019821">
    <property type="entry name" value="Kinesin_motor_CS"/>
</dbReference>
<gene>
    <name evidence="10" type="ORF">CSUI_000413</name>
</gene>
<dbReference type="PROSITE" id="PS00411">
    <property type="entry name" value="KINESIN_MOTOR_1"/>
    <property type="match status" value="1"/>
</dbReference>
<keyword evidence="11" id="KW-1185">Reference proteome</keyword>
<dbReference type="GO" id="GO:0005524">
    <property type="term" value="F:ATP binding"/>
    <property type="evidence" value="ECO:0007669"/>
    <property type="project" value="UniProtKB-UniRule"/>
</dbReference>
<keyword evidence="1 7" id="KW-0493">Microtubule</keyword>
<protein>
    <recommendedName>
        <fullName evidence="7">Kinesin-like protein</fullName>
    </recommendedName>
</protein>
<dbReference type="InterPro" id="IPR027640">
    <property type="entry name" value="Kinesin-like_fam"/>
</dbReference>
<dbReference type="VEuPathDB" id="ToxoDB:CSUI_000413"/>
<evidence type="ECO:0000256" key="2">
    <source>
        <dbReference type="ARBA" id="ARBA00022741"/>
    </source>
</evidence>
<dbReference type="Pfam" id="PF00225">
    <property type="entry name" value="Kinesin"/>
    <property type="match status" value="1"/>
</dbReference>